<evidence type="ECO:0000313" key="2">
    <source>
        <dbReference type="RefSeq" id="XP_073914736.1"/>
    </source>
</evidence>
<dbReference type="Proteomes" id="UP001732720">
    <property type="component" value="Chromosome 16"/>
</dbReference>
<protein>
    <submittedName>
        <fullName evidence="2">Paired-like homeodomain transcription factor LEUTX</fullName>
    </submittedName>
</protein>
<proteinExistence type="predicted"/>
<keyword evidence="1" id="KW-1185">Reference proteome</keyword>
<name>A0AC58LC75_CASCN</name>
<accession>A0AC58LC75</accession>
<gene>
    <name evidence="2" type="primary">LOC141418197</name>
</gene>
<dbReference type="RefSeq" id="XP_073914736.1">
    <property type="nucleotide sequence ID" value="XM_074058635.1"/>
</dbReference>
<organism evidence="1 2">
    <name type="scientific">Castor canadensis</name>
    <name type="common">American beaver</name>
    <dbReference type="NCBI Taxonomy" id="51338"/>
    <lineage>
        <taxon>Eukaryota</taxon>
        <taxon>Metazoa</taxon>
        <taxon>Chordata</taxon>
        <taxon>Craniata</taxon>
        <taxon>Vertebrata</taxon>
        <taxon>Euteleostomi</taxon>
        <taxon>Mammalia</taxon>
        <taxon>Eutheria</taxon>
        <taxon>Euarchontoglires</taxon>
        <taxon>Glires</taxon>
        <taxon>Rodentia</taxon>
        <taxon>Castorimorpha</taxon>
        <taxon>Castoridae</taxon>
        <taxon>Castor</taxon>
    </lineage>
</organism>
<reference evidence="2" key="1">
    <citation type="submission" date="2025-08" db="UniProtKB">
        <authorList>
            <consortium name="RefSeq"/>
        </authorList>
    </citation>
    <scope>IDENTIFICATION</scope>
</reference>
<evidence type="ECO:0000313" key="1">
    <source>
        <dbReference type="Proteomes" id="UP001732720"/>
    </source>
</evidence>
<sequence length="142" mass="15557">MSERPHHACWQRTRFGEGQLRVLRDVFSETKQLDWDTVHALAARLQLDVAVIKGWFKNNLVRWKKQQQEKEPNPTPGGNEADTLSAGSRGSDDAKQKPQGCSGDKGPGATGGPASSSQCASEPCDIHEIHLEDAAPPWTSMP</sequence>